<comment type="caution">
    <text evidence="1">The sequence shown here is derived from an EMBL/GenBank/DDBJ whole genome shotgun (WGS) entry which is preliminary data.</text>
</comment>
<dbReference type="InterPro" id="IPR011330">
    <property type="entry name" value="Glyco_hydro/deAcase_b/a-brl"/>
</dbReference>
<dbReference type="Proteomes" id="UP000656319">
    <property type="component" value="Unassembled WGS sequence"/>
</dbReference>
<dbReference type="PANTHER" id="PTHR30292">
    <property type="entry name" value="UNCHARACTERIZED PROTEIN YBGL-RELATED"/>
    <property type="match status" value="1"/>
</dbReference>
<dbReference type="Gene3D" id="3.20.20.370">
    <property type="entry name" value="Glycoside hydrolase/deacetylase"/>
    <property type="match status" value="1"/>
</dbReference>
<protein>
    <submittedName>
        <fullName evidence="1">5-oxoprolinase subunit A</fullName>
        <ecNumber evidence="1">3.5.2.9</ecNumber>
    </submittedName>
</protein>
<proteinExistence type="predicted"/>
<evidence type="ECO:0000313" key="1">
    <source>
        <dbReference type="EMBL" id="CAD6550146.1"/>
    </source>
</evidence>
<reference evidence="1 2" key="1">
    <citation type="submission" date="2020-10" db="EMBL/GenBank/DDBJ databases">
        <authorList>
            <person name="Peeters C."/>
        </authorList>
    </citation>
    <scope>NUCLEOTIDE SEQUENCE [LARGE SCALE GENOMIC DNA]</scope>
    <source>
        <strain evidence="1 2">LMG 27952</strain>
    </source>
</reference>
<dbReference type="PANTHER" id="PTHR30292:SF0">
    <property type="entry name" value="5-OXOPROLINASE SUBUNIT A"/>
    <property type="match status" value="1"/>
</dbReference>
<dbReference type="EC" id="3.5.2.9" evidence="1"/>
<gene>
    <name evidence="1" type="primary">pxpA_1</name>
    <name evidence="1" type="ORF">LMG27952_04970</name>
</gene>
<keyword evidence="1" id="KW-0378">Hydrolase</keyword>
<dbReference type="SUPFAM" id="SSF88713">
    <property type="entry name" value="Glycoside hydrolase/deacetylase"/>
    <property type="match status" value="1"/>
</dbReference>
<dbReference type="EMBL" id="CAJHCQ010000014">
    <property type="protein sequence ID" value="CAD6550146.1"/>
    <property type="molecule type" value="Genomic_DNA"/>
</dbReference>
<dbReference type="InterPro" id="IPR005501">
    <property type="entry name" value="LamB/YcsF/PxpA-like"/>
</dbReference>
<name>A0ABN7I5Z7_9BURK</name>
<keyword evidence="2" id="KW-1185">Reference proteome</keyword>
<accession>A0ABN7I5Z7</accession>
<dbReference type="Pfam" id="PF03746">
    <property type="entry name" value="LamB_YcsF"/>
    <property type="match status" value="1"/>
</dbReference>
<organism evidence="1 2">
    <name type="scientific">Paraburkholderia hiiakae</name>
    <dbReference type="NCBI Taxonomy" id="1081782"/>
    <lineage>
        <taxon>Bacteria</taxon>
        <taxon>Pseudomonadati</taxon>
        <taxon>Pseudomonadota</taxon>
        <taxon>Betaproteobacteria</taxon>
        <taxon>Burkholderiales</taxon>
        <taxon>Burkholderiaceae</taxon>
        <taxon>Paraburkholderia</taxon>
    </lineage>
</organism>
<dbReference type="GO" id="GO:0017168">
    <property type="term" value="F:5-oxoprolinase (ATP-hydrolyzing) activity"/>
    <property type="evidence" value="ECO:0007669"/>
    <property type="project" value="UniProtKB-EC"/>
</dbReference>
<sequence>MKGNEVCPSRNGVLGDDATSIDTHFELTVPVDVEVQMNEKSIDLNVDLGEGFVHDFELIKIASSVNIACGWHAGDPLTMRRVTTEAIRQGVAIGAHPSFPDRENFGRAPMYLPADEVYAGVQYQVGALAAVVAGLNGRLVHVKPHGALYNMAEVNDELAFAIVQAIKDYDPGLLIYGLAGGLLVRLAREEGLLAVDEGFADRAYTPEGKLVPRSQANAVLESDVAACQQALGMVRDGRIKAIDGRCIKIQPGTLCLHGDGAHAVAFANQIGDALRDAGIAVRAPQTTPQVSEHA</sequence>
<evidence type="ECO:0000313" key="2">
    <source>
        <dbReference type="Proteomes" id="UP000656319"/>
    </source>
</evidence>
<dbReference type="NCBIfam" id="NF003814">
    <property type="entry name" value="PRK05406.1-3"/>
    <property type="match status" value="1"/>
</dbReference>